<comment type="cofactor">
    <cofactor evidence="2">
        <name>thiamine diphosphate</name>
        <dbReference type="ChEBI" id="CHEBI:58937"/>
    </cofactor>
</comment>
<dbReference type="Gene3D" id="3.40.50.970">
    <property type="match status" value="1"/>
</dbReference>
<evidence type="ECO:0000256" key="4">
    <source>
        <dbReference type="ARBA" id="ARBA00006936"/>
    </source>
</evidence>
<evidence type="ECO:0000256" key="6">
    <source>
        <dbReference type="ARBA" id="ARBA00022723"/>
    </source>
</evidence>
<dbReference type="InterPro" id="IPR031717">
    <property type="entry name" value="ODO-1/KGD_C"/>
</dbReference>
<evidence type="ECO:0000256" key="10">
    <source>
        <dbReference type="ARBA" id="ARBA00023052"/>
    </source>
</evidence>
<evidence type="ECO:0000256" key="1">
    <source>
        <dbReference type="ARBA" id="ARBA00001946"/>
    </source>
</evidence>
<dbReference type="Gene3D" id="3.40.50.12470">
    <property type="match status" value="1"/>
</dbReference>
<keyword evidence="19" id="KW-1185">Reference proteome</keyword>
<dbReference type="Pfam" id="PF04113">
    <property type="entry name" value="Gpi16"/>
    <property type="match status" value="1"/>
</dbReference>
<evidence type="ECO:0000313" key="19">
    <source>
        <dbReference type="Proteomes" id="UP001210925"/>
    </source>
</evidence>
<keyword evidence="8" id="KW-0809">Transit peptide</keyword>
<comment type="subcellular location">
    <subcellularLocation>
        <location evidence="3">Mitochondrion</location>
    </subcellularLocation>
</comment>
<evidence type="ECO:0000256" key="16">
    <source>
        <dbReference type="SAM" id="SignalP"/>
    </source>
</evidence>
<evidence type="ECO:0000256" key="8">
    <source>
        <dbReference type="ARBA" id="ARBA00022946"/>
    </source>
</evidence>
<dbReference type="SUPFAM" id="SSF52518">
    <property type="entry name" value="Thiamin diphosphate-binding fold (THDP-binding)"/>
    <property type="match status" value="2"/>
</dbReference>
<dbReference type="InterPro" id="IPR032106">
    <property type="entry name" value="2-oxogl_dehyd_N"/>
</dbReference>
<dbReference type="GO" id="GO:0016255">
    <property type="term" value="P:attachment of GPI anchor to protein"/>
    <property type="evidence" value="ECO:0007669"/>
    <property type="project" value="InterPro"/>
</dbReference>
<evidence type="ECO:0000256" key="15">
    <source>
        <dbReference type="ARBA" id="ARBA00051911"/>
    </source>
</evidence>
<dbReference type="NCBIfam" id="TIGR00239">
    <property type="entry name" value="2oxo_dh_E1"/>
    <property type="match status" value="1"/>
</dbReference>
<protein>
    <recommendedName>
        <fullName evidence="13">2-oxoglutarate dehydrogenase, mitochondrial</fullName>
        <ecNumber evidence="5">1.2.4.2</ecNumber>
    </recommendedName>
    <alternativeName>
        <fullName evidence="14">2-oxoglutarate dehydrogenase complex component E1</fullName>
    </alternativeName>
</protein>
<dbReference type="EMBL" id="JADGKB010000032">
    <property type="protein sequence ID" value="KAJ3257991.1"/>
    <property type="molecule type" value="Genomic_DNA"/>
</dbReference>
<evidence type="ECO:0000256" key="11">
    <source>
        <dbReference type="ARBA" id="ARBA00023128"/>
    </source>
</evidence>
<dbReference type="GO" id="GO:0030976">
    <property type="term" value="F:thiamine pyrophosphate binding"/>
    <property type="evidence" value="ECO:0007669"/>
    <property type="project" value="InterPro"/>
</dbReference>
<feature type="chain" id="PRO_5042204655" description="2-oxoglutarate dehydrogenase, mitochondrial" evidence="16">
    <location>
        <begin position="20"/>
        <end position="1510"/>
    </location>
</feature>
<evidence type="ECO:0000256" key="14">
    <source>
        <dbReference type="ARBA" id="ARBA00042984"/>
    </source>
</evidence>
<dbReference type="InterPro" id="IPR007245">
    <property type="entry name" value="PIG-T"/>
</dbReference>
<dbReference type="Proteomes" id="UP001210925">
    <property type="component" value="Unassembled WGS sequence"/>
</dbReference>
<evidence type="ECO:0000256" key="7">
    <source>
        <dbReference type="ARBA" id="ARBA00022842"/>
    </source>
</evidence>
<dbReference type="EC" id="1.2.4.2" evidence="5"/>
<dbReference type="GO" id="GO:0042765">
    <property type="term" value="C:GPI-anchor transamidase complex"/>
    <property type="evidence" value="ECO:0007669"/>
    <property type="project" value="InterPro"/>
</dbReference>
<organism evidence="18 19">
    <name type="scientific">Boothiomyces macroporosus</name>
    <dbReference type="NCBI Taxonomy" id="261099"/>
    <lineage>
        <taxon>Eukaryota</taxon>
        <taxon>Fungi</taxon>
        <taxon>Fungi incertae sedis</taxon>
        <taxon>Chytridiomycota</taxon>
        <taxon>Chytridiomycota incertae sedis</taxon>
        <taxon>Chytridiomycetes</taxon>
        <taxon>Rhizophydiales</taxon>
        <taxon>Terramycetaceae</taxon>
        <taxon>Boothiomyces</taxon>
    </lineage>
</organism>
<comment type="cofactor">
    <cofactor evidence="1">
        <name>Mg(2+)</name>
        <dbReference type="ChEBI" id="CHEBI:18420"/>
    </cofactor>
</comment>
<dbReference type="PANTHER" id="PTHR23152:SF4">
    <property type="entry name" value="2-OXOADIPATE DEHYDROGENASE COMPLEX COMPONENT E1"/>
    <property type="match status" value="1"/>
</dbReference>
<dbReference type="FunFam" id="3.40.50.970:FF:000002">
    <property type="entry name" value="2-oxoglutarate dehydrogenase, E1 component"/>
    <property type="match status" value="1"/>
</dbReference>
<evidence type="ECO:0000256" key="13">
    <source>
        <dbReference type="ARBA" id="ARBA00040267"/>
    </source>
</evidence>
<comment type="catalytic activity">
    <reaction evidence="15">
        <text>N(6)-[(R)-lipoyl]-L-lysyl-[protein] + 2-oxoglutarate + H(+) = N(6)-[(R)-S(8)-succinyldihydrolipoyl]-L-lysyl-[protein] + CO2</text>
        <dbReference type="Rhea" id="RHEA:12188"/>
        <dbReference type="Rhea" id="RHEA-COMP:10474"/>
        <dbReference type="Rhea" id="RHEA-COMP:20092"/>
        <dbReference type="ChEBI" id="CHEBI:15378"/>
        <dbReference type="ChEBI" id="CHEBI:16526"/>
        <dbReference type="ChEBI" id="CHEBI:16810"/>
        <dbReference type="ChEBI" id="CHEBI:83099"/>
        <dbReference type="ChEBI" id="CHEBI:83120"/>
        <dbReference type="EC" id="1.2.4.2"/>
    </reaction>
</comment>
<comment type="caution">
    <text evidence="18">The sequence shown here is derived from an EMBL/GenBank/DDBJ whole genome shotgun (WGS) entry which is preliminary data.</text>
</comment>
<keyword evidence="9" id="KW-0560">Oxidoreductase</keyword>
<accession>A0AAD5Y627</accession>
<feature type="signal peptide" evidence="16">
    <location>
        <begin position="1"/>
        <end position="19"/>
    </location>
</feature>
<evidence type="ECO:0000256" key="12">
    <source>
        <dbReference type="ARBA" id="ARBA00037426"/>
    </source>
</evidence>
<evidence type="ECO:0000256" key="2">
    <source>
        <dbReference type="ARBA" id="ARBA00001964"/>
    </source>
</evidence>
<dbReference type="PANTHER" id="PTHR23152">
    <property type="entry name" value="2-OXOGLUTARATE DEHYDROGENASE"/>
    <property type="match status" value="1"/>
</dbReference>
<dbReference type="GO" id="GO:0006099">
    <property type="term" value="P:tricarboxylic acid cycle"/>
    <property type="evidence" value="ECO:0007669"/>
    <property type="project" value="TreeGrafter"/>
</dbReference>
<keyword evidence="16" id="KW-0732">Signal</keyword>
<evidence type="ECO:0000256" key="9">
    <source>
        <dbReference type="ARBA" id="ARBA00023002"/>
    </source>
</evidence>
<reference evidence="18" key="1">
    <citation type="submission" date="2020-05" db="EMBL/GenBank/DDBJ databases">
        <title>Phylogenomic resolution of chytrid fungi.</title>
        <authorList>
            <person name="Stajich J.E."/>
            <person name="Amses K."/>
            <person name="Simmons R."/>
            <person name="Seto K."/>
            <person name="Myers J."/>
            <person name="Bonds A."/>
            <person name="Quandt C.A."/>
            <person name="Barry K."/>
            <person name="Liu P."/>
            <person name="Grigoriev I."/>
            <person name="Longcore J.E."/>
            <person name="James T.Y."/>
        </authorList>
    </citation>
    <scope>NUCLEOTIDE SEQUENCE</scope>
    <source>
        <strain evidence="18">PLAUS21</strain>
    </source>
</reference>
<dbReference type="NCBIfam" id="NF006914">
    <property type="entry name" value="PRK09404.1"/>
    <property type="match status" value="1"/>
</dbReference>
<dbReference type="Pfam" id="PF16078">
    <property type="entry name" value="2-oxogl_dehyd_N"/>
    <property type="match status" value="1"/>
</dbReference>
<dbReference type="Pfam" id="PF00676">
    <property type="entry name" value="E1_dh"/>
    <property type="match status" value="1"/>
</dbReference>
<dbReference type="GO" id="GO:0004591">
    <property type="term" value="F:oxoglutarate dehydrogenase (succinyl-transferring) activity"/>
    <property type="evidence" value="ECO:0007669"/>
    <property type="project" value="UniProtKB-EC"/>
</dbReference>
<evidence type="ECO:0000256" key="5">
    <source>
        <dbReference type="ARBA" id="ARBA00012280"/>
    </source>
</evidence>
<dbReference type="FunFam" id="3.40.50.12470:FF:000003">
    <property type="entry name" value="2-oxoglutarate dehydrogenase E1 component"/>
    <property type="match status" value="1"/>
</dbReference>
<comment type="function">
    <text evidence="12">The 2-oxoglutarate dehydrogenase complex catalyzes the overall conversion of 2-oxoglutarate to succinyl-CoA and CO(2). It contains multiple copies of three enzymatic components: 2-oxoglutarate dehydrogenase (E1), dihydrolipoamide succinyltransferase (E2) and lipoamide dehydrogenase (E3).</text>
</comment>
<dbReference type="GO" id="GO:0005739">
    <property type="term" value="C:mitochondrion"/>
    <property type="evidence" value="ECO:0007669"/>
    <property type="project" value="UniProtKB-SubCell"/>
</dbReference>
<dbReference type="Pfam" id="PF16870">
    <property type="entry name" value="OxoGdeHyase_C"/>
    <property type="match status" value="1"/>
</dbReference>
<dbReference type="InterPro" id="IPR042179">
    <property type="entry name" value="KGD_C_sf"/>
</dbReference>
<proteinExistence type="inferred from homology"/>
<feature type="domain" description="Transketolase-like pyrimidine-binding" evidence="17">
    <location>
        <begin position="1026"/>
        <end position="1246"/>
    </location>
</feature>
<comment type="similarity">
    <text evidence="4">Belongs to the alpha-ketoglutarate dehydrogenase family.</text>
</comment>
<evidence type="ECO:0000256" key="3">
    <source>
        <dbReference type="ARBA" id="ARBA00004173"/>
    </source>
</evidence>
<dbReference type="SMART" id="SM00861">
    <property type="entry name" value="Transket_pyr"/>
    <property type="match status" value="1"/>
</dbReference>
<sequence length="1510" mass="170260">MQILLFLLFWTALGKESYSESLDIQQYKDGKVLAVWEFKTKSALENNHYNLLSKSIGEIFKTFQVQELHLTFTRGRWMYDRWGYHSNAVPSGVDVNDKWKGLTNALAGLFCASLNFMDESYTSEPIHAFQPEMEFGMNTTLRYASLPREIVCTENLTPWAKLLPCQTKAGLSTLLNGYKLFDGNYQSMGISWKPKCAGGECFHELTQSFTTVLDPIRTANSPNWSFESLFNRHIEQKCIFSKETTVTVQVPTLAKFDPQPVSTLDTRASFSLNEYNPPFNLQVNWLDPETSFLNPQLANVRLHRHLGGSGQERGFIVIDIYNDDEQSKNISYLESIPWILKLYLHTFQANTKISNGTIFQTNITEMRYSPAIDRQRPTTLETLMVLPPKSKTTLTIHFDCAFIKVMEHYPDANYGFEIGTGVANVDGQRIYSDTILIRLPTPDFSMPYNFSNSTRLSLNHTESFVNSQSSSYLETMYAEWLKDPKSVHVSWQTYFKNVAAGSAVPFTAPPTLIPTEDVDILSPSAPIPSGEILDHMKVQLLVRAYQIRGHQLAKLDPLEINFQKESQAPELTIEHYGFTEADLDRKFYLGGSIGIEYGHIPDRNACDWLRQQFEVPTKYRYTKDEKIVILDRLMWSDHFERFVSTKFPSEKRFGLEGCESLVPGMKSLIDECVNSGANSVVMGMPHRGRLNVLANVVRKPHESIFSEFSGTQDSNVEGSGDVKYHLGMNYARPTPSGKIVHLSLVANPSHLEAVNPVVQGKVRGIQYFQSDETVRNQAIPILLHGDAAFAGQGIVYETLGMTNLPSYTTGGTIHLIVNNQIGFTTDPRMSRSTPYCSDVAKTLSAPIIHVNGDDTEAVVYSCQLAAKWRAKYKTDVVIDIVCYRKHGHNEIDQPGFTQPLMYQKISQMTPVLEKYSDQLIKEGVITREEIDAMKARVWNILEEDFAKSKDYKASSAEWVSSAWTGFKSPSELRESTTPSRTTGIDKELLTYIGTASSSYPNDFTAHSNLARVLKARVKSINDGEGIDWATAEAMAFGTLLAEGNHVRLSGQDVERGTFSQRHALLHDQKNERTYVPLNNLVRAGTVASQSNFTVCNSSLSEYGILGFELGYSLVSPNQLVLWEAQFGDFANGAQIMIDQFIASGEQKWLQRSGLTMLLPHGYDGQGPEHSSARMERFLALCDEDPYNMPDRNTEDIDSASRQHQDCNIQVVYPTVPSNYFHALRRQVHRDFRKPLIVFESKALLRHPLAKSSLEEMTGNTRFQRLIPEVLHPNALESLLLHDDEGEALKGYAGNNIEPRIPYALVKDPSAPPKTETVNIKEDGFTLLPPNQITTVIFCSGQVYYQLYRARLLNKIRNVAIVRIEQLNPFPFWECATVVDFYGESLEEIVYCQEESYNSGAWSFVEPRLHTAIQNSEWWKSGKGKVWQDKFDATRVSGGLENARSHKGDGMSVRGGRLVRYAGRDISAAPATGIKKQHKFEEKAYLSEALLGGRLVYPPAKVDQDTPIFFS</sequence>
<dbReference type="InterPro" id="IPR029061">
    <property type="entry name" value="THDP-binding"/>
</dbReference>
<dbReference type="InterPro" id="IPR011603">
    <property type="entry name" value="2oxoglutarate_DH_E1"/>
</dbReference>
<dbReference type="GO" id="GO:0045252">
    <property type="term" value="C:oxoglutarate dehydrogenase complex"/>
    <property type="evidence" value="ECO:0007669"/>
    <property type="project" value="TreeGrafter"/>
</dbReference>
<dbReference type="Pfam" id="PF02779">
    <property type="entry name" value="Transket_pyr"/>
    <property type="match status" value="1"/>
</dbReference>
<evidence type="ECO:0000259" key="17">
    <source>
        <dbReference type="SMART" id="SM00861"/>
    </source>
</evidence>
<dbReference type="GO" id="GO:0046872">
    <property type="term" value="F:metal ion binding"/>
    <property type="evidence" value="ECO:0007669"/>
    <property type="project" value="UniProtKB-KW"/>
</dbReference>
<dbReference type="InterPro" id="IPR005475">
    <property type="entry name" value="Transketolase-like_Pyr-bd"/>
</dbReference>
<keyword evidence="6" id="KW-0479">Metal-binding</keyword>
<keyword evidence="10" id="KW-0786">Thiamine pyrophosphate</keyword>
<evidence type="ECO:0000313" key="18">
    <source>
        <dbReference type="EMBL" id="KAJ3257991.1"/>
    </source>
</evidence>
<gene>
    <name evidence="18" type="primary">KGD1</name>
    <name evidence="18" type="ORF">HK103_004125</name>
</gene>
<dbReference type="InterPro" id="IPR001017">
    <property type="entry name" value="DH_E1"/>
</dbReference>
<dbReference type="CDD" id="cd02016">
    <property type="entry name" value="TPP_E1_OGDC_like"/>
    <property type="match status" value="1"/>
</dbReference>
<name>A0AAD5Y627_9FUNG</name>
<keyword evidence="7" id="KW-0460">Magnesium</keyword>
<keyword evidence="11" id="KW-0496">Mitochondrion</keyword>
<dbReference type="Gene3D" id="3.40.50.11610">
    <property type="entry name" value="Multifunctional 2-oxoglutarate metabolism enzyme, C-terminal domain"/>
    <property type="match status" value="1"/>
</dbReference>